<accession>A0A3B6RQ03</accession>
<dbReference type="EnsemblPlants" id="TraesCS7A02G453900.1">
    <property type="protein sequence ID" value="TraesCS7A02G453900.1.cds1"/>
    <property type="gene ID" value="TraesCS7A02G453900"/>
</dbReference>
<dbReference type="Gramene" id="TraesCAD_scaffold_003632_01G000200.1">
    <property type="protein sequence ID" value="TraesCAD_scaffold_003632_01G000200.1"/>
    <property type="gene ID" value="TraesCAD_scaffold_003632_01G000200"/>
</dbReference>
<protein>
    <recommendedName>
        <fullName evidence="3">F-box associated domain-containing protein</fullName>
    </recommendedName>
</protein>
<dbReference type="Gramene" id="TraesRN7A0101088900.1">
    <property type="protein sequence ID" value="TraesRN7A0101088900.1"/>
    <property type="gene ID" value="TraesRN7A0101088900"/>
</dbReference>
<keyword evidence="2" id="KW-1185">Reference proteome</keyword>
<dbReference type="OrthoDB" id="685056at2759"/>
<dbReference type="Proteomes" id="UP000019116">
    <property type="component" value="Chromosome 7A"/>
</dbReference>
<dbReference type="Gramene" id="TraesCLE_scaffold_013162_01G000200.1">
    <property type="protein sequence ID" value="TraesCLE_scaffold_013162_01G000200.1"/>
    <property type="gene ID" value="TraesCLE_scaffold_013162_01G000200"/>
</dbReference>
<evidence type="ECO:0000313" key="2">
    <source>
        <dbReference type="Proteomes" id="UP000019116"/>
    </source>
</evidence>
<dbReference type="AlphaFoldDB" id="A0A3B6RQ03"/>
<dbReference type="Gramene" id="TraesCS7A03G1101300.1">
    <property type="protein sequence ID" value="TraesCS7A03G1101300.1.CDS1"/>
    <property type="gene ID" value="TraesCS7A03G1101300"/>
</dbReference>
<dbReference type="Gramene" id="TraesWEE_scaffold_099116_01G000100.1">
    <property type="protein sequence ID" value="TraesWEE_scaffold_099116_01G000100.1"/>
    <property type="gene ID" value="TraesWEE_scaffold_099116_01G000100"/>
</dbReference>
<reference evidence="1" key="2">
    <citation type="submission" date="2018-10" db="UniProtKB">
        <authorList>
            <consortium name="EnsemblPlants"/>
        </authorList>
    </citation>
    <scope>IDENTIFICATION</scope>
</reference>
<proteinExistence type="predicted"/>
<evidence type="ECO:0000313" key="1">
    <source>
        <dbReference type="EnsemblPlants" id="TraesCS7A02G453900.1.cds1"/>
    </source>
</evidence>
<evidence type="ECO:0008006" key="3">
    <source>
        <dbReference type="Google" id="ProtNLM"/>
    </source>
</evidence>
<dbReference type="Gramene" id="TraesCS7A02G453900.1">
    <property type="protein sequence ID" value="TraesCS7A02G453900.1.cds1"/>
    <property type="gene ID" value="TraesCS7A02G453900"/>
</dbReference>
<name>A0A3B6RQ03_WHEAT</name>
<organism evidence="1">
    <name type="scientific">Triticum aestivum</name>
    <name type="common">Wheat</name>
    <dbReference type="NCBI Taxonomy" id="4565"/>
    <lineage>
        <taxon>Eukaryota</taxon>
        <taxon>Viridiplantae</taxon>
        <taxon>Streptophyta</taxon>
        <taxon>Embryophyta</taxon>
        <taxon>Tracheophyta</taxon>
        <taxon>Spermatophyta</taxon>
        <taxon>Magnoliopsida</taxon>
        <taxon>Liliopsida</taxon>
        <taxon>Poales</taxon>
        <taxon>Poaceae</taxon>
        <taxon>BOP clade</taxon>
        <taxon>Pooideae</taxon>
        <taxon>Triticodae</taxon>
        <taxon>Triticeae</taxon>
        <taxon>Triticinae</taxon>
        <taxon>Triticum</taxon>
    </lineage>
</organism>
<reference evidence="1" key="1">
    <citation type="submission" date="2018-08" db="EMBL/GenBank/DDBJ databases">
        <authorList>
            <person name="Rossello M."/>
        </authorList>
    </citation>
    <scope>NUCLEOTIDE SEQUENCE [LARGE SCALE GENOMIC DNA]</scope>
    <source>
        <strain evidence="1">cv. Chinese Spring</strain>
    </source>
</reference>
<sequence>MIYSRVPTLNDGFMQQSQGCLYYAGFERDENDDQVVRLLVYILEDYNSKEWIMKHSIESSLLFGGRHDVDIEEDFCWIAIHPECNLIFFTLGWDRTFMFCDMDRRQLKVICNLENVNPPYLPYVPLYEELQSLHK</sequence>